<evidence type="ECO:0000313" key="3">
    <source>
        <dbReference type="Proteomes" id="UP000799444"/>
    </source>
</evidence>
<accession>A0A9P4QY28</accession>
<keyword evidence="3" id="KW-1185">Reference proteome</keyword>
<dbReference type="Proteomes" id="UP000799444">
    <property type="component" value="Unassembled WGS sequence"/>
</dbReference>
<proteinExistence type="predicted"/>
<dbReference type="InterPro" id="IPR029056">
    <property type="entry name" value="Ribokinase-like"/>
</dbReference>
<name>A0A9P4QY28_9PLEO</name>
<protein>
    <submittedName>
        <fullName evidence="2">PfkB family kinase</fullName>
    </submittedName>
</protein>
<dbReference type="AlphaFoldDB" id="A0A9P4QY28"/>
<comment type="caution">
    <text evidence="2">The sequence shown here is derived from an EMBL/GenBank/DDBJ whole genome shotgun (WGS) entry which is preliminary data.</text>
</comment>
<organism evidence="2 3">
    <name type="scientific">Polyplosphaeria fusca</name>
    <dbReference type="NCBI Taxonomy" id="682080"/>
    <lineage>
        <taxon>Eukaryota</taxon>
        <taxon>Fungi</taxon>
        <taxon>Dikarya</taxon>
        <taxon>Ascomycota</taxon>
        <taxon>Pezizomycotina</taxon>
        <taxon>Dothideomycetes</taxon>
        <taxon>Pleosporomycetidae</taxon>
        <taxon>Pleosporales</taxon>
        <taxon>Tetraplosphaeriaceae</taxon>
        <taxon>Polyplosphaeria</taxon>
    </lineage>
</organism>
<dbReference type="EMBL" id="ML996132">
    <property type="protein sequence ID" value="KAF2735752.1"/>
    <property type="molecule type" value="Genomic_DNA"/>
</dbReference>
<dbReference type="GO" id="GO:0016301">
    <property type="term" value="F:kinase activity"/>
    <property type="evidence" value="ECO:0007669"/>
    <property type="project" value="UniProtKB-KW"/>
</dbReference>
<dbReference type="SUPFAM" id="SSF53613">
    <property type="entry name" value="Ribokinase-like"/>
    <property type="match status" value="1"/>
</dbReference>
<dbReference type="PANTHER" id="PTHR47098:SF1">
    <property type="entry name" value="PFKB FAMILY CARBOHYDRATE KINASE SUPERFAMILY (AFU_ORTHOLOGUE AFUA_4G09500)"/>
    <property type="match status" value="1"/>
</dbReference>
<dbReference type="Pfam" id="PF00294">
    <property type="entry name" value="PfkB"/>
    <property type="match status" value="1"/>
</dbReference>
<dbReference type="Gene3D" id="3.40.1190.20">
    <property type="match status" value="1"/>
</dbReference>
<keyword evidence="2" id="KW-0418">Kinase</keyword>
<reference evidence="2" key="1">
    <citation type="journal article" date="2020" name="Stud. Mycol.">
        <title>101 Dothideomycetes genomes: a test case for predicting lifestyles and emergence of pathogens.</title>
        <authorList>
            <person name="Haridas S."/>
            <person name="Albert R."/>
            <person name="Binder M."/>
            <person name="Bloem J."/>
            <person name="Labutti K."/>
            <person name="Salamov A."/>
            <person name="Andreopoulos B."/>
            <person name="Baker S."/>
            <person name="Barry K."/>
            <person name="Bills G."/>
            <person name="Bluhm B."/>
            <person name="Cannon C."/>
            <person name="Castanera R."/>
            <person name="Culley D."/>
            <person name="Daum C."/>
            <person name="Ezra D."/>
            <person name="Gonzalez J."/>
            <person name="Henrissat B."/>
            <person name="Kuo A."/>
            <person name="Liang C."/>
            <person name="Lipzen A."/>
            <person name="Lutzoni F."/>
            <person name="Magnuson J."/>
            <person name="Mondo S."/>
            <person name="Nolan M."/>
            <person name="Ohm R."/>
            <person name="Pangilinan J."/>
            <person name="Park H.-J."/>
            <person name="Ramirez L."/>
            <person name="Alfaro M."/>
            <person name="Sun H."/>
            <person name="Tritt A."/>
            <person name="Yoshinaga Y."/>
            <person name="Zwiers L.-H."/>
            <person name="Turgeon B."/>
            <person name="Goodwin S."/>
            <person name="Spatafora J."/>
            <person name="Crous P."/>
            <person name="Grigoriev I."/>
        </authorList>
    </citation>
    <scope>NUCLEOTIDE SEQUENCE</scope>
    <source>
        <strain evidence="2">CBS 125425</strain>
    </source>
</reference>
<keyword evidence="2" id="KW-0808">Transferase</keyword>
<dbReference type="InterPro" id="IPR011611">
    <property type="entry name" value="PfkB_dom"/>
</dbReference>
<dbReference type="OrthoDB" id="497927at2759"/>
<dbReference type="PANTHER" id="PTHR47098">
    <property type="entry name" value="PROTEIN MAK32"/>
    <property type="match status" value="1"/>
</dbReference>
<gene>
    <name evidence="2" type="ORF">EJ04DRAFT_491090</name>
</gene>
<evidence type="ECO:0000313" key="2">
    <source>
        <dbReference type="EMBL" id="KAF2735752.1"/>
    </source>
</evidence>
<evidence type="ECO:0000259" key="1">
    <source>
        <dbReference type="Pfam" id="PF00294"/>
    </source>
</evidence>
<sequence>MASEAPEISCVSLGMVILDEIRMPNKTPMENVIGGSASFMTLGSRIFAQEAAKVGCLLVAGRDFPTSVESRLRQWGTTLVVQKHDSAPSTRGFLEYQDDTFGPKQFRYTTPPLKAAPKDLVGTQLLHAKAVHFFATPHEIEAQVPELLRLRHEQGVVERPLIVWEPFPAACQPSNRQAFLDACKIVDVFSPNHLELLGLFGEETAESRKLEQLEGLGTDIVDSSIGPEGQGTLVIRAGENGCLVSSPTTRPTWFPPFYDDKSTKIVDPTGAGNAFLGGYIAGWQATNSEVEAVWYGHVAASFALEQIGLPKLETKDHRDVWNGDAAMDRLTEYKTRIMDRAVKSENVL</sequence>
<feature type="domain" description="Carbohydrate kinase PfkB" evidence="1">
    <location>
        <begin position="53"/>
        <end position="308"/>
    </location>
</feature>